<dbReference type="Proteomes" id="UP000285310">
    <property type="component" value="Unassembled WGS sequence"/>
</dbReference>
<feature type="site" description="Important for catalytic activity" evidence="7">
    <location>
        <position position="218"/>
    </location>
</feature>
<evidence type="ECO:0000256" key="5">
    <source>
        <dbReference type="ARBA" id="ARBA00023239"/>
    </source>
</evidence>
<evidence type="ECO:0000256" key="1">
    <source>
        <dbReference type="ARBA" id="ARBA00022475"/>
    </source>
</evidence>
<sequence>MFKRLIAILSVCLVLAAGLVGADLYRFFEQPLANAEPELIEITPGTSFTKLTAKLKAQGVVRHGRDMRYLALYARLTGQATRIKSGEYLVPAAQKPATLLHQLVSGRIRQRRLTLVEGWRFSDIVAAVAADAAIDHQLADDSPAEIMKALGHPGEDPEGRFMPDTYMFPRGTSDIAFLKRAYNTMQTFLAKSWAERAEDTVVDTPYEALTLASIIEKETAKGDERERIAGVYSRRLTQGMRLQSDPSVIYGIADYDGNIHKSDLRRDTPYNTYTRKGLPPTPIAMPSRASIKAALHPADGDALYFVARGDGSHVFSATLAAHNRAVQKYQLGGS</sequence>
<keyword evidence="1 7" id="KW-1003">Cell membrane</keyword>
<keyword evidence="3 7" id="KW-1133">Transmembrane helix</keyword>
<proteinExistence type="inferred from homology"/>
<evidence type="ECO:0000256" key="7">
    <source>
        <dbReference type="HAMAP-Rule" id="MF_02065"/>
    </source>
</evidence>
<evidence type="ECO:0000256" key="4">
    <source>
        <dbReference type="ARBA" id="ARBA00023136"/>
    </source>
</evidence>
<dbReference type="GO" id="GO:0009252">
    <property type="term" value="P:peptidoglycan biosynthetic process"/>
    <property type="evidence" value="ECO:0007669"/>
    <property type="project" value="UniProtKB-UniRule"/>
</dbReference>
<dbReference type="PANTHER" id="PTHR30518">
    <property type="entry name" value="ENDOLYTIC MUREIN TRANSGLYCOSYLASE"/>
    <property type="match status" value="1"/>
</dbReference>
<dbReference type="EC" id="4.2.2.29" evidence="7"/>
<dbReference type="GO" id="GO:0005886">
    <property type="term" value="C:plasma membrane"/>
    <property type="evidence" value="ECO:0007669"/>
    <property type="project" value="UniProtKB-UniRule"/>
</dbReference>
<dbReference type="CDD" id="cd08010">
    <property type="entry name" value="MltG_like"/>
    <property type="match status" value="1"/>
</dbReference>
<comment type="caution">
    <text evidence="8">The sequence shown here is derived from an EMBL/GenBank/DDBJ whole genome shotgun (WGS) entry which is preliminary data.</text>
</comment>
<comment type="catalytic activity">
    <reaction evidence="7">
        <text>a peptidoglycan chain = a peptidoglycan chain with N-acetyl-1,6-anhydromuramyl-[peptide] at the reducing end + a peptidoglycan chain with N-acetylglucosamine at the non-reducing end.</text>
        <dbReference type="EC" id="4.2.2.29"/>
    </reaction>
</comment>
<protein>
    <recommendedName>
        <fullName evidence="7">Endolytic murein transglycosylase</fullName>
        <ecNumber evidence="7">4.2.2.29</ecNumber>
    </recommendedName>
    <alternativeName>
        <fullName evidence="7">Peptidoglycan lytic transglycosylase</fullName>
    </alternativeName>
    <alternativeName>
        <fullName evidence="7">Peptidoglycan polymerization terminase</fullName>
    </alternativeName>
</protein>
<dbReference type="Pfam" id="PF02618">
    <property type="entry name" value="YceG"/>
    <property type="match status" value="1"/>
</dbReference>
<dbReference type="RefSeq" id="WP_123656608.1">
    <property type="nucleotide sequence ID" value="NZ_AYKG01000001.1"/>
</dbReference>
<evidence type="ECO:0000313" key="9">
    <source>
        <dbReference type="Proteomes" id="UP000285310"/>
    </source>
</evidence>
<dbReference type="FunCoup" id="A0A423Q1Y0">
    <property type="interactions" value="318"/>
</dbReference>
<dbReference type="AlphaFoldDB" id="A0A423Q1Y0"/>
<keyword evidence="2 7" id="KW-0812">Transmembrane</keyword>
<evidence type="ECO:0000313" key="8">
    <source>
        <dbReference type="EMBL" id="ROO32681.1"/>
    </source>
</evidence>
<gene>
    <name evidence="7" type="primary">mltG</name>
    <name evidence="8" type="ORF">SAJA_00030</name>
</gene>
<dbReference type="GO" id="GO:0008932">
    <property type="term" value="F:lytic endotransglycosylase activity"/>
    <property type="evidence" value="ECO:0007669"/>
    <property type="project" value="UniProtKB-UniRule"/>
</dbReference>
<evidence type="ECO:0000256" key="3">
    <source>
        <dbReference type="ARBA" id="ARBA00022989"/>
    </source>
</evidence>
<evidence type="ECO:0000256" key="6">
    <source>
        <dbReference type="ARBA" id="ARBA00023316"/>
    </source>
</evidence>
<dbReference type="InParanoid" id="A0A423Q1Y0"/>
<keyword evidence="7" id="KW-0997">Cell inner membrane</keyword>
<dbReference type="GO" id="GO:0071555">
    <property type="term" value="P:cell wall organization"/>
    <property type="evidence" value="ECO:0007669"/>
    <property type="project" value="UniProtKB-KW"/>
</dbReference>
<dbReference type="HAMAP" id="MF_02065">
    <property type="entry name" value="MltG"/>
    <property type="match status" value="1"/>
</dbReference>
<keyword evidence="5 7" id="KW-0456">Lyase</keyword>
<accession>A0A423Q1Y0</accession>
<comment type="similarity">
    <text evidence="7">Belongs to the transglycosylase MltG family.</text>
</comment>
<dbReference type="Gene3D" id="3.30.160.60">
    <property type="entry name" value="Classic Zinc Finger"/>
    <property type="match status" value="1"/>
</dbReference>
<dbReference type="InterPro" id="IPR003770">
    <property type="entry name" value="MLTG-like"/>
</dbReference>
<dbReference type="NCBIfam" id="TIGR00247">
    <property type="entry name" value="endolytic transglycosylase MltG"/>
    <property type="match status" value="1"/>
</dbReference>
<keyword evidence="4 7" id="KW-0472">Membrane</keyword>
<dbReference type="Gene3D" id="3.30.1490.480">
    <property type="entry name" value="Endolytic murein transglycosylase"/>
    <property type="match status" value="1"/>
</dbReference>
<organism evidence="8 9">
    <name type="scientific">Salinisphaera japonica YTM-1</name>
    <dbReference type="NCBI Taxonomy" id="1209778"/>
    <lineage>
        <taxon>Bacteria</taxon>
        <taxon>Pseudomonadati</taxon>
        <taxon>Pseudomonadota</taxon>
        <taxon>Gammaproteobacteria</taxon>
        <taxon>Salinisphaerales</taxon>
        <taxon>Salinisphaeraceae</taxon>
        <taxon>Salinisphaera</taxon>
    </lineage>
</organism>
<keyword evidence="9" id="KW-1185">Reference proteome</keyword>
<reference evidence="8 9" key="1">
    <citation type="submission" date="2013-10" db="EMBL/GenBank/DDBJ databases">
        <title>Salinisphaera japonica YTM-1 Genome Sequencing.</title>
        <authorList>
            <person name="Lai Q."/>
            <person name="Li C."/>
            <person name="Shao Z."/>
        </authorList>
    </citation>
    <scope>NUCLEOTIDE SEQUENCE [LARGE SCALE GENOMIC DNA]</scope>
    <source>
        <strain evidence="8 9">YTM-1</strain>
    </source>
</reference>
<evidence type="ECO:0000256" key="2">
    <source>
        <dbReference type="ARBA" id="ARBA00022692"/>
    </source>
</evidence>
<keyword evidence="6 7" id="KW-0961">Cell wall biogenesis/degradation</keyword>
<dbReference type="OrthoDB" id="9814591at2"/>
<name>A0A423Q1Y0_9GAMM</name>
<dbReference type="PANTHER" id="PTHR30518:SF2">
    <property type="entry name" value="ENDOLYTIC MUREIN TRANSGLYCOSYLASE"/>
    <property type="match status" value="1"/>
</dbReference>
<dbReference type="EMBL" id="AYKG01000001">
    <property type="protein sequence ID" value="ROO32681.1"/>
    <property type="molecule type" value="Genomic_DNA"/>
</dbReference>
<comment type="function">
    <text evidence="7">Functions as a peptidoglycan terminase that cleaves nascent peptidoglycan strands endolytically to terminate their elongation.</text>
</comment>